<dbReference type="SUPFAM" id="SSF63411">
    <property type="entry name" value="LuxS/MPP-like metallohydrolase"/>
    <property type="match status" value="2"/>
</dbReference>
<dbReference type="AlphaFoldDB" id="A0A853KF73"/>
<dbReference type="InterPro" id="IPR050361">
    <property type="entry name" value="MPP/UQCRC_Complex"/>
</dbReference>
<name>A0A853KF73_9BACL</name>
<dbReference type="PANTHER" id="PTHR11851">
    <property type="entry name" value="METALLOPROTEASE"/>
    <property type="match status" value="1"/>
</dbReference>
<dbReference type="InterPro" id="IPR007863">
    <property type="entry name" value="Peptidase_M16_C"/>
</dbReference>
<evidence type="ECO:0000313" key="3">
    <source>
        <dbReference type="Proteomes" id="UP000077421"/>
    </source>
</evidence>
<dbReference type="Gene3D" id="3.30.830.10">
    <property type="entry name" value="Metalloenzyme, LuxS/M16 peptidase-like"/>
    <property type="match status" value="2"/>
</dbReference>
<gene>
    <name evidence="2" type="ORF">AYW79_00495</name>
</gene>
<accession>A0A853KF73</accession>
<dbReference type="Pfam" id="PF05193">
    <property type="entry name" value="Peptidase_M16_C"/>
    <property type="match status" value="1"/>
</dbReference>
<dbReference type="Proteomes" id="UP000077421">
    <property type="component" value="Unassembled WGS sequence"/>
</dbReference>
<protein>
    <recommendedName>
        <fullName evidence="1">Peptidase M16 C-terminal domain-containing protein</fullName>
    </recommendedName>
</protein>
<evidence type="ECO:0000259" key="1">
    <source>
        <dbReference type="Pfam" id="PF05193"/>
    </source>
</evidence>
<dbReference type="OrthoDB" id="9762085at2"/>
<dbReference type="NCBIfam" id="NF047422">
    <property type="entry name" value="YfmF_fam"/>
    <property type="match status" value="1"/>
</dbReference>
<dbReference type="PANTHER" id="PTHR11851:SF186">
    <property type="entry name" value="INACTIVE METALLOPROTEASE YMFF-RELATED"/>
    <property type="match status" value="1"/>
</dbReference>
<evidence type="ECO:0000313" key="2">
    <source>
        <dbReference type="EMBL" id="OAG95423.1"/>
    </source>
</evidence>
<reference evidence="2 3" key="1">
    <citation type="submission" date="2016-02" db="EMBL/GenBank/DDBJ databases">
        <title>Draft genome sequence of Acidibacillus ferrooxidans SLC66.</title>
        <authorList>
            <person name="Oliveira G."/>
            <person name="Nancucheo I."/>
            <person name="Dall'Agnol H."/>
            <person name="Johnson B."/>
            <person name="Oliveira R."/>
            <person name="Nunes G.L."/>
            <person name="Tzotzos G."/>
            <person name="Orellana S.C."/>
            <person name="Salim A.C."/>
            <person name="Araujo F.M."/>
        </authorList>
    </citation>
    <scope>NUCLEOTIDE SEQUENCE [LARGE SCALE GENOMIC DNA]</scope>
    <source>
        <strain evidence="2 3">SLC66</strain>
    </source>
</reference>
<dbReference type="EMBL" id="LSUQ01000001">
    <property type="protein sequence ID" value="OAG95423.1"/>
    <property type="molecule type" value="Genomic_DNA"/>
</dbReference>
<comment type="caution">
    <text evidence="2">The sequence shown here is derived from an EMBL/GenBank/DDBJ whole genome shotgun (WGS) entry which is preliminary data.</text>
</comment>
<sequence length="432" mass="48319">MNATFQSSSHGRLHVHTLQTKKYKTATLWLVLERPLSADDVTEVALLPRILLRGTERYKTPEALMQAFDALYGAGISGVAGKHGDLQTVEFHVQFADETYLPGHPRVLDEVVQLLADVFLRPAAESERFNETGVEVEKDLHRQRIENLVNDKAAYAGDRTLALMCKEEPFGVPRMGYADRVGSITPAGLYKKYREILRDATVHLYAVGNFTKEHFDSVALRAFASLTEMRSAAVETDVFMSSSNPAPKAAVTIVEQMDVQQGVLCVGLRSSVFYKDDMYPALLVYNGILGGFPHSKLFVNVREKASLAYYASSRMFGLKGVLLIQSGIQIDHYEQAKAIILEQIRAMETEITEEERSFTIQGLINQYLLSDDQPLTDAMMDVYARMGGKKRSVDALIEAVQAVTIQDVQAVARTIWVDTIYFLRDEEGKRHA</sequence>
<organism evidence="2 3">
    <name type="scientific">Ferroacidibacillus organovorans</name>
    <dbReference type="NCBI Taxonomy" id="1765683"/>
    <lineage>
        <taxon>Bacteria</taxon>
        <taxon>Bacillati</taxon>
        <taxon>Bacillota</taxon>
        <taxon>Bacilli</taxon>
        <taxon>Bacillales</taxon>
        <taxon>Alicyclobacillaceae</taxon>
        <taxon>Ferroacidibacillus</taxon>
    </lineage>
</organism>
<dbReference type="InterPro" id="IPR011249">
    <property type="entry name" value="Metalloenz_LuxS/M16"/>
</dbReference>
<feature type="domain" description="Peptidase M16 C-terminal" evidence="1">
    <location>
        <begin position="183"/>
        <end position="356"/>
    </location>
</feature>
<dbReference type="RefSeq" id="WP_067560469.1">
    <property type="nucleotide sequence ID" value="NZ_LSUQ01000001.1"/>
</dbReference>
<dbReference type="GO" id="GO:0046872">
    <property type="term" value="F:metal ion binding"/>
    <property type="evidence" value="ECO:0007669"/>
    <property type="project" value="InterPro"/>
</dbReference>
<proteinExistence type="predicted"/>